<proteinExistence type="predicted"/>
<organism evidence="1">
    <name type="scientific">Arundo donax</name>
    <name type="common">Giant reed</name>
    <name type="synonym">Donax arundinaceus</name>
    <dbReference type="NCBI Taxonomy" id="35708"/>
    <lineage>
        <taxon>Eukaryota</taxon>
        <taxon>Viridiplantae</taxon>
        <taxon>Streptophyta</taxon>
        <taxon>Embryophyta</taxon>
        <taxon>Tracheophyta</taxon>
        <taxon>Spermatophyta</taxon>
        <taxon>Magnoliopsida</taxon>
        <taxon>Liliopsida</taxon>
        <taxon>Poales</taxon>
        <taxon>Poaceae</taxon>
        <taxon>PACMAD clade</taxon>
        <taxon>Arundinoideae</taxon>
        <taxon>Arundineae</taxon>
        <taxon>Arundo</taxon>
    </lineage>
</organism>
<evidence type="ECO:0000313" key="1">
    <source>
        <dbReference type="EMBL" id="JAE15713.1"/>
    </source>
</evidence>
<protein>
    <submittedName>
        <fullName evidence="1">Uncharacterized protein</fullName>
    </submittedName>
</protein>
<dbReference type="EMBL" id="GBRH01182183">
    <property type="protein sequence ID" value="JAE15713.1"/>
    <property type="molecule type" value="Transcribed_RNA"/>
</dbReference>
<dbReference type="AlphaFoldDB" id="A0A0A9G4Y2"/>
<reference evidence="1" key="1">
    <citation type="submission" date="2014-09" db="EMBL/GenBank/DDBJ databases">
        <authorList>
            <person name="Magalhaes I.L.F."/>
            <person name="Oliveira U."/>
            <person name="Santos F.R."/>
            <person name="Vidigal T.H.D.A."/>
            <person name="Brescovit A.D."/>
            <person name="Santos A.J."/>
        </authorList>
    </citation>
    <scope>NUCLEOTIDE SEQUENCE</scope>
    <source>
        <tissue evidence="1">Shoot tissue taken approximately 20 cm above the soil surface</tissue>
    </source>
</reference>
<reference evidence="1" key="2">
    <citation type="journal article" date="2015" name="Data Brief">
        <title>Shoot transcriptome of the giant reed, Arundo donax.</title>
        <authorList>
            <person name="Barrero R.A."/>
            <person name="Guerrero F.D."/>
            <person name="Moolhuijzen P."/>
            <person name="Goolsby J.A."/>
            <person name="Tidwell J."/>
            <person name="Bellgard S.E."/>
            <person name="Bellgard M.I."/>
        </authorList>
    </citation>
    <scope>NUCLEOTIDE SEQUENCE</scope>
    <source>
        <tissue evidence="1">Shoot tissue taken approximately 20 cm above the soil surface</tissue>
    </source>
</reference>
<sequence length="54" mass="6372">MRTYLGEMQNQRHLLWKAPLEPFILLQDSCKREDEQLNSLIDCPTHVCTDLEAK</sequence>
<accession>A0A0A9G4Y2</accession>
<name>A0A0A9G4Y2_ARUDO</name>